<comment type="caution">
    <text evidence="5">The sequence shown here is derived from an EMBL/GenBank/DDBJ whole genome shotgun (WGS) entry which is preliminary data.</text>
</comment>
<dbReference type="InterPro" id="IPR011051">
    <property type="entry name" value="RmlC_Cupin_sf"/>
</dbReference>
<dbReference type="InterPro" id="IPR018062">
    <property type="entry name" value="HTH_AraC-typ_CS"/>
</dbReference>
<dbReference type="SMART" id="SM00342">
    <property type="entry name" value="HTH_ARAC"/>
    <property type="match status" value="1"/>
</dbReference>
<dbReference type="SUPFAM" id="SSF51182">
    <property type="entry name" value="RmlC-like cupins"/>
    <property type="match status" value="1"/>
</dbReference>
<evidence type="ECO:0000313" key="5">
    <source>
        <dbReference type="EMBL" id="MFC3293490.1"/>
    </source>
</evidence>
<dbReference type="InterPro" id="IPR009057">
    <property type="entry name" value="Homeodomain-like_sf"/>
</dbReference>
<keyword evidence="2" id="KW-0238">DNA-binding</keyword>
<gene>
    <name evidence="5" type="ORF">ACFOEI_15650</name>
</gene>
<dbReference type="PANTHER" id="PTHR46796:SF2">
    <property type="entry name" value="TRANSCRIPTIONAL REGULATORY PROTEIN"/>
    <property type="match status" value="1"/>
</dbReference>
<sequence>MKPQYEHVGIDRGCSIRVFHRRLERIPFEWHRHPEYELTLTCNSRGQRFVGDHIGEYDDQDLVLVPPDLPHSWCSSGRKAMDQPHEAVVIWFGRDWVENLAVLCPEYAPLVRLLACATSGLLFNADGVRSMLAHKADLLSDDSLRRLSATLAVLAELAHSSYSVLGGRERLVAQDTAPKRLRRILDILAERYREPISIDTLSEVANLSPRSLHRLFTRHMGIGVRDYLVELRLREACILLVESDWPVYVIAEQAGFLNLSNFNRCFRQRRGMTPRDYRRGFLAGGCYRSEASTVTQRPFSLEYGLDRGNQRKGYGHAEVRSMPRKC</sequence>
<keyword evidence="1" id="KW-0805">Transcription regulation</keyword>
<feature type="domain" description="HTH araC/xylS-type" evidence="4">
    <location>
        <begin position="182"/>
        <end position="280"/>
    </location>
</feature>
<dbReference type="PROSITE" id="PS00041">
    <property type="entry name" value="HTH_ARAC_FAMILY_1"/>
    <property type="match status" value="1"/>
</dbReference>
<reference evidence="6" key="1">
    <citation type="journal article" date="2019" name="Int. J. Syst. Evol. Microbiol.">
        <title>The Global Catalogue of Microorganisms (GCM) 10K type strain sequencing project: providing services to taxonomists for standard genome sequencing and annotation.</title>
        <authorList>
            <consortium name="The Broad Institute Genomics Platform"/>
            <consortium name="The Broad Institute Genome Sequencing Center for Infectious Disease"/>
            <person name="Wu L."/>
            <person name="Ma J."/>
        </authorList>
    </citation>
    <scope>NUCLEOTIDE SEQUENCE [LARGE SCALE GENOMIC DNA]</scope>
    <source>
        <strain evidence="6">KCTC 12847</strain>
    </source>
</reference>
<evidence type="ECO:0000256" key="2">
    <source>
        <dbReference type="ARBA" id="ARBA00023125"/>
    </source>
</evidence>
<evidence type="ECO:0000256" key="3">
    <source>
        <dbReference type="ARBA" id="ARBA00023163"/>
    </source>
</evidence>
<accession>A0ABV7M4W0</accession>
<dbReference type="InterPro" id="IPR018060">
    <property type="entry name" value="HTH_AraC"/>
</dbReference>
<dbReference type="PROSITE" id="PS01124">
    <property type="entry name" value="HTH_ARAC_FAMILY_2"/>
    <property type="match status" value="1"/>
</dbReference>
<proteinExistence type="predicted"/>
<dbReference type="RefSeq" id="WP_019017757.1">
    <property type="nucleotide sequence ID" value="NZ_BMXD01000001.1"/>
</dbReference>
<evidence type="ECO:0000313" key="6">
    <source>
        <dbReference type="Proteomes" id="UP001595640"/>
    </source>
</evidence>
<dbReference type="CDD" id="cd06976">
    <property type="entry name" value="cupin_MtlR-like_N"/>
    <property type="match status" value="1"/>
</dbReference>
<dbReference type="SUPFAM" id="SSF46689">
    <property type="entry name" value="Homeodomain-like"/>
    <property type="match status" value="2"/>
</dbReference>
<dbReference type="Proteomes" id="UP001595640">
    <property type="component" value="Unassembled WGS sequence"/>
</dbReference>
<protein>
    <submittedName>
        <fullName evidence="5">Helix-turn-helix domain-containing protein</fullName>
    </submittedName>
</protein>
<organism evidence="5 6">
    <name type="scientific">Modicisalibacter luteus</name>
    <dbReference type="NCBI Taxonomy" id="453962"/>
    <lineage>
        <taxon>Bacteria</taxon>
        <taxon>Pseudomonadati</taxon>
        <taxon>Pseudomonadota</taxon>
        <taxon>Gammaproteobacteria</taxon>
        <taxon>Oceanospirillales</taxon>
        <taxon>Halomonadaceae</taxon>
        <taxon>Modicisalibacter</taxon>
    </lineage>
</organism>
<dbReference type="EMBL" id="JBHRUH010000031">
    <property type="protein sequence ID" value="MFC3293490.1"/>
    <property type="molecule type" value="Genomic_DNA"/>
</dbReference>
<keyword evidence="6" id="KW-1185">Reference proteome</keyword>
<evidence type="ECO:0000256" key="1">
    <source>
        <dbReference type="ARBA" id="ARBA00023015"/>
    </source>
</evidence>
<dbReference type="Pfam" id="PF12833">
    <property type="entry name" value="HTH_18"/>
    <property type="match status" value="1"/>
</dbReference>
<dbReference type="PANTHER" id="PTHR46796">
    <property type="entry name" value="HTH-TYPE TRANSCRIPTIONAL ACTIVATOR RHAS-RELATED"/>
    <property type="match status" value="1"/>
</dbReference>
<dbReference type="InterPro" id="IPR050204">
    <property type="entry name" value="AraC_XylS_family_regulators"/>
</dbReference>
<name>A0ABV7M4W0_9GAMM</name>
<evidence type="ECO:0000259" key="4">
    <source>
        <dbReference type="PROSITE" id="PS01124"/>
    </source>
</evidence>
<dbReference type="Gene3D" id="1.10.10.60">
    <property type="entry name" value="Homeodomain-like"/>
    <property type="match status" value="2"/>
</dbReference>
<keyword evidence="3" id="KW-0804">Transcription</keyword>